<dbReference type="InterPro" id="IPR005517">
    <property type="entry name" value="Transl_elong_EFG/EF2_IV"/>
</dbReference>
<dbReference type="NCBIfam" id="NF009379">
    <property type="entry name" value="PRK12740.1-3"/>
    <property type="match status" value="1"/>
</dbReference>
<organism evidence="8 9">
    <name type="scientific">Mesorhizobium tianshanense</name>
    <dbReference type="NCBI Taxonomy" id="39844"/>
    <lineage>
        <taxon>Bacteria</taxon>
        <taxon>Pseudomonadati</taxon>
        <taxon>Pseudomonadota</taxon>
        <taxon>Alphaproteobacteria</taxon>
        <taxon>Hyphomicrobiales</taxon>
        <taxon>Phyllobacteriaceae</taxon>
        <taxon>Mesorhizobium</taxon>
    </lineage>
</organism>
<proteinExistence type="predicted"/>
<evidence type="ECO:0000256" key="5">
    <source>
        <dbReference type="ARBA" id="ARBA00023134"/>
    </source>
</evidence>
<dbReference type="SMART" id="SM00838">
    <property type="entry name" value="EFG_C"/>
    <property type="match status" value="1"/>
</dbReference>
<dbReference type="GO" id="GO:0003924">
    <property type="term" value="F:GTPase activity"/>
    <property type="evidence" value="ECO:0007669"/>
    <property type="project" value="InterPro"/>
</dbReference>
<dbReference type="GO" id="GO:0097216">
    <property type="term" value="F:guanosine tetraphosphate binding"/>
    <property type="evidence" value="ECO:0007669"/>
    <property type="project" value="UniProtKB-ARBA"/>
</dbReference>
<evidence type="ECO:0000259" key="7">
    <source>
        <dbReference type="PROSITE" id="PS51722"/>
    </source>
</evidence>
<dbReference type="Gene3D" id="3.30.70.240">
    <property type="match status" value="1"/>
</dbReference>
<keyword evidence="9" id="KW-1185">Reference proteome</keyword>
<dbReference type="PROSITE" id="PS51722">
    <property type="entry name" value="G_TR_2"/>
    <property type="match status" value="1"/>
</dbReference>
<dbReference type="Pfam" id="PF14492">
    <property type="entry name" value="EFG_III"/>
    <property type="match status" value="1"/>
</dbReference>
<dbReference type="OrthoDB" id="9802948at2"/>
<dbReference type="InterPro" id="IPR005225">
    <property type="entry name" value="Small_GTP-bd"/>
</dbReference>
<dbReference type="NCBIfam" id="TIGR00231">
    <property type="entry name" value="small_GTP"/>
    <property type="match status" value="1"/>
</dbReference>
<dbReference type="InterPro" id="IPR000795">
    <property type="entry name" value="T_Tr_GTP-bd_dom"/>
</dbReference>
<dbReference type="Gene3D" id="2.40.30.10">
    <property type="entry name" value="Translation factors"/>
    <property type="match status" value="1"/>
</dbReference>
<dbReference type="InterPro" id="IPR035647">
    <property type="entry name" value="EFG_III/V"/>
</dbReference>
<dbReference type="EMBL" id="VLKT01000013">
    <property type="protein sequence ID" value="TWI37573.1"/>
    <property type="molecule type" value="Genomic_DNA"/>
</dbReference>
<dbReference type="InterPro" id="IPR027417">
    <property type="entry name" value="P-loop_NTPase"/>
</dbReference>
<feature type="domain" description="Tr-type G" evidence="7">
    <location>
        <begin position="10"/>
        <end position="284"/>
    </location>
</feature>
<evidence type="ECO:0000256" key="2">
    <source>
        <dbReference type="ARBA" id="ARBA00022741"/>
    </source>
</evidence>
<sequence>MGTRAGGRRTGPKCIAIVGPFASGKTTLLEAILARTGAIPRQNPVSSGNTVSDHSPEARAHAMSVEATFATTEFMGEQLTFVDCPGSIEFSFEAEPVLAACDIAVVVAEADEKKIPALQLIMRKLDDLGVPRILFLNKVDKAISGVRDTLKMLQPASSAPLLLRQIPLRKDGVVIGSIDLALERAYIYREYAESEIAQIPGDEKARELEARFSMLETLADHDDQLMEQLLEEIEPPKDAIFDDLAADLRDGAVTPVLIGTAEKGNGVLRLLKTIRHDAPDVEATRKRLGAPDGNATVIQVMKTIHTAHGGKLSVSRILSGQLADAAELFLSNGATAKVSGIYRMLGKDQSKLTSAKAGDTVALGKLDDVTTGQTLSSAKGGIKPLVTLTPPQPVFAFALRPKERKDEVKMSAAIQRLAEEDPSLSLRHNQDSAETVLSGHGEMHLRVVRERLEGKNQIPVEGHPPAVPYRETIRKTAQQRGRHKKQSGGHGQFGDVVIEIKPLPRGSGFQFTDTITGGAVPKTYIQSVETGVRDYLRSGPLGFPVVDVAVNLSDGSYHSVDSSDMAFQMAAKLAMKEGMAACSPVLLEPVMKVEIVTPSDATSKIIALIPQRRGQILGYDARPGWPGWDVVEATMPQAEIGDLIIELRSATAGVASYRAAFDHMAELTGRLADEALNASGKAA</sequence>
<dbReference type="InterPro" id="IPR020568">
    <property type="entry name" value="Ribosomal_Su5_D2-typ_SF"/>
</dbReference>
<dbReference type="PANTHER" id="PTHR43261:SF7">
    <property type="entry name" value="ELONGATION FACTOR G-LIKE PROTEIN"/>
    <property type="match status" value="1"/>
</dbReference>
<dbReference type="Pfam" id="PF00679">
    <property type="entry name" value="EFG_C"/>
    <property type="match status" value="1"/>
</dbReference>
<dbReference type="GO" id="GO:0032790">
    <property type="term" value="P:ribosome disassembly"/>
    <property type="evidence" value="ECO:0007669"/>
    <property type="project" value="TreeGrafter"/>
</dbReference>
<dbReference type="NCBIfam" id="NF009891">
    <property type="entry name" value="PRK13351.1-1"/>
    <property type="match status" value="1"/>
</dbReference>
<dbReference type="InterPro" id="IPR009000">
    <property type="entry name" value="Transl_B-barrel_sf"/>
</dbReference>
<dbReference type="RefSeq" id="WP_145717252.1">
    <property type="nucleotide sequence ID" value="NZ_BSPF01000110.1"/>
</dbReference>
<dbReference type="SUPFAM" id="SSF52540">
    <property type="entry name" value="P-loop containing nucleoside triphosphate hydrolases"/>
    <property type="match status" value="1"/>
</dbReference>
<protein>
    <recommendedName>
        <fullName evidence="1">Elongation factor G</fullName>
    </recommendedName>
</protein>
<dbReference type="CDD" id="cd16262">
    <property type="entry name" value="EFG_III"/>
    <property type="match status" value="1"/>
</dbReference>
<dbReference type="InterPro" id="IPR041095">
    <property type="entry name" value="EFG_II"/>
</dbReference>
<evidence type="ECO:0000256" key="1">
    <source>
        <dbReference type="ARBA" id="ARBA00017872"/>
    </source>
</evidence>
<dbReference type="InterPro" id="IPR035649">
    <property type="entry name" value="EFG_V"/>
</dbReference>
<dbReference type="GO" id="GO:0005525">
    <property type="term" value="F:GTP binding"/>
    <property type="evidence" value="ECO:0007669"/>
    <property type="project" value="UniProtKB-KW"/>
</dbReference>
<dbReference type="AlphaFoldDB" id="A0A562NZT1"/>
<reference evidence="8 9" key="1">
    <citation type="journal article" date="2015" name="Stand. Genomic Sci.">
        <title>Genomic Encyclopedia of Bacterial and Archaeal Type Strains, Phase III: the genomes of soil and plant-associated and newly described type strains.</title>
        <authorList>
            <person name="Whitman W.B."/>
            <person name="Woyke T."/>
            <person name="Klenk H.P."/>
            <person name="Zhou Y."/>
            <person name="Lilburn T.G."/>
            <person name="Beck B.J."/>
            <person name="De Vos P."/>
            <person name="Vandamme P."/>
            <person name="Eisen J.A."/>
            <person name="Garrity G."/>
            <person name="Hugenholtz P."/>
            <person name="Kyrpides N.C."/>
        </authorList>
    </citation>
    <scope>NUCLEOTIDE SEQUENCE [LARGE SCALE GENOMIC DNA]</scope>
    <source>
        <strain evidence="8 9">CGMCC 1.2546</strain>
    </source>
</reference>
<dbReference type="Pfam" id="PF00009">
    <property type="entry name" value="GTP_EFTU"/>
    <property type="match status" value="1"/>
</dbReference>
<dbReference type="Proteomes" id="UP000317122">
    <property type="component" value="Unassembled WGS sequence"/>
</dbReference>
<dbReference type="InterPro" id="IPR053905">
    <property type="entry name" value="EF-G-like_DII"/>
</dbReference>
<evidence type="ECO:0000256" key="3">
    <source>
        <dbReference type="ARBA" id="ARBA00022768"/>
    </source>
</evidence>
<evidence type="ECO:0000313" key="9">
    <source>
        <dbReference type="Proteomes" id="UP000317122"/>
    </source>
</evidence>
<comment type="function">
    <text evidence="6">Catalyzes the GTP-dependent ribosomal translocation step during translation elongation. During this step, the ribosome changes from the pre-translocational (PRE) to the post-translocational (POST) state as the newly formed A-site-bound peptidyl-tRNA and P-site-bound deacylated tRNA move to the P and E sites, respectively. Catalyzes the coordinated movement of the two tRNA molecules, the mRNA and conformational changes in the ribosome.</text>
</comment>
<dbReference type="Gene3D" id="3.30.70.870">
    <property type="entry name" value="Elongation Factor G (Translational Gtpase), domain 3"/>
    <property type="match status" value="1"/>
</dbReference>
<dbReference type="NCBIfam" id="NF009381">
    <property type="entry name" value="PRK12740.1-5"/>
    <property type="match status" value="1"/>
</dbReference>
<keyword evidence="4" id="KW-0648">Protein biosynthesis</keyword>
<dbReference type="SUPFAM" id="SSF54211">
    <property type="entry name" value="Ribosomal protein S5 domain 2-like"/>
    <property type="match status" value="1"/>
</dbReference>
<keyword evidence="3 8" id="KW-0251">Elongation factor</keyword>
<dbReference type="InterPro" id="IPR009022">
    <property type="entry name" value="EFG_III"/>
</dbReference>
<dbReference type="FunFam" id="3.30.230.10:FF:000003">
    <property type="entry name" value="Elongation factor G"/>
    <property type="match status" value="1"/>
</dbReference>
<evidence type="ECO:0000313" key="8">
    <source>
        <dbReference type="EMBL" id="TWI37573.1"/>
    </source>
</evidence>
<evidence type="ECO:0000256" key="4">
    <source>
        <dbReference type="ARBA" id="ARBA00022917"/>
    </source>
</evidence>
<dbReference type="CDD" id="cd03713">
    <property type="entry name" value="EFG_mtEFG_C"/>
    <property type="match status" value="1"/>
</dbReference>
<comment type="caution">
    <text evidence="8">The sequence shown here is derived from an EMBL/GenBank/DDBJ whole genome shotgun (WGS) entry which is preliminary data.</text>
</comment>
<dbReference type="SUPFAM" id="SSF54980">
    <property type="entry name" value="EF-G C-terminal domain-like"/>
    <property type="match status" value="2"/>
</dbReference>
<evidence type="ECO:0000256" key="6">
    <source>
        <dbReference type="ARBA" id="ARBA00024731"/>
    </source>
</evidence>
<keyword evidence="5" id="KW-0342">GTP-binding</keyword>
<dbReference type="GO" id="GO:0003746">
    <property type="term" value="F:translation elongation factor activity"/>
    <property type="evidence" value="ECO:0007669"/>
    <property type="project" value="UniProtKB-KW"/>
</dbReference>
<keyword evidence="2" id="KW-0547">Nucleotide-binding</keyword>
<dbReference type="CDD" id="cd04170">
    <property type="entry name" value="EF-G_bact"/>
    <property type="match status" value="1"/>
</dbReference>
<dbReference type="InterPro" id="IPR047872">
    <property type="entry name" value="EFG_IV"/>
</dbReference>
<dbReference type="Pfam" id="PF03764">
    <property type="entry name" value="EFG_IV"/>
    <property type="match status" value="1"/>
</dbReference>
<dbReference type="CDD" id="cd01434">
    <property type="entry name" value="EFG_mtEFG1_IV"/>
    <property type="match status" value="1"/>
</dbReference>
<dbReference type="FunFam" id="3.30.70.240:FF:000001">
    <property type="entry name" value="Elongation factor G"/>
    <property type="match status" value="1"/>
</dbReference>
<gene>
    <name evidence="8" type="ORF">IQ26_02455</name>
</gene>
<dbReference type="Pfam" id="PF22042">
    <property type="entry name" value="EF-G_D2"/>
    <property type="match status" value="1"/>
</dbReference>
<dbReference type="Gene3D" id="3.30.230.10">
    <property type="match status" value="1"/>
</dbReference>
<name>A0A562NZT1_9HYPH</name>
<dbReference type="SMART" id="SM00889">
    <property type="entry name" value="EFG_IV"/>
    <property type="match status" value="1"/>
</dbReference>
<dbReference type="Gene3D" id="3.40.50.300">
    <property type="entry name" value="P-loop containing nucleotide triphosphate hydrolases"/>
    <property type="match status" value="1"/>
</dbReference>
<dbReference type="InterPro" id="IPR014721">
    <property type="entry name" value="Ribsml_uS5_D2-typ_fold_subgr"/>
</dbReference>
<accession>A0A562NZT1</accession>
<dbReference type="PANTHER" id="PTHR43261">
    <property type="entry name" value="TRANSLATION ELONGATION FACTOR G-RELATED"/>
    <property type="match status" value="1"/>
</dbReference>
<dbReference type="InterPro" id="IPR000640">
    <property type="entry name" value="EFG_V-like"/>
</dbReference>
<dbReference type="SUPFAM" id="SSF50447">
    <property type="entry name" value="Translation proteins"/>
    <property type="match status" value="1"/>
</dbReference>